<feature type="compositionally biased region" description="Polar residues" evidence="1">
    <location>
        <begin position="333"/>
        <end position="356"/>
    </location>
</feature>
<dbReference type="Proteomes" id="UP000812966">
    <property type="component" value="Unassembled WGS sequence"/>
</dbReference>
<protein>
    <submittedName>
        <fullName evidence="2">Uncharacterized protein</fullName>
    </submittedName>
</protein>
<feature type="region of interest" description="Disordered" evidence="1">
    <location>
        <begin position="330"/>
        <end position="356"/>
    </location>
</feature>
<dbReference type="PANTHER" id="PTHR33266:SF1">
    <property type="entry name" value="F-BOX DOMAIN-CONTAINING PROTEIN"/>
    <property type="match status" value="1"/>
</dbReference>
<evidence type="ECO:0000256" key="1">
    <source>
        <dbReference type="SAM" id="MobiDB-lite"/>
    </source>
</evidence>
<feature type="region of interest" description="Disordered" evidence="1">
    <location>
        <begin position="932"/>
        <end position="998"/>
    </location>
</feature>
<evidence type="ECO:0000313" key="3">
    <source>
        <dbReference type="Proteomes" id="UP000812966"/>
    </source>
</evidence>
<organism evidence="2 3">
    <name type="scientific">Filobasidium floriforme</name>
    <dbReference type="NCBI Taxonomy" id="5210"/>
    <lineage>
        <taxon>Eukaryota</taxon>
        <taxon>Fungi</taxon>
        <taxon>Dikarya</taxon>
        <taxon>Basidiomycota</taxon>
        <taxon>Agaricomycotina</taxon>
        <taxon>Tremellomycetes</taxon>
        <taxon>Filobasidiales</taxon>
        <taxon>Filobasidiaceae</taxon>
        <taxon>Filobasidium</taxon>
    </lineage>
</organism>
<proteinExistence type="predicted"/>
<feature type="compositionally biased region" description="Basic and acidic residues" evidence="1">
    <location>
        <begin position="960"/>
        <end position="970"/>
    </location>
</feature>
<gene>
    <name evidence="2" type="ORF">FFLO_06993</name>
</gene>
<dbReference type="AlphaFoldDB" id="A0A8K0JEC3"/>
<reference evidence="2" key="1">
    <citation type="submission" date="2020-04" db="EMBL/GenBank/DDBJ databases">
        <title>Analysis of mating type loci in Filobasidium floriforme.</title>
        <authorList>
            <person name="Nowrousian M."/>
        </authorList>
    </citation>
    <scope>NUCLEOTIDE SEQUENCE</scope>
    <source>
        <strain evidence="2">CBS 6242</strain>
    </source>
</reference>
<accession>A0A8K0JEC3</accession>
<feature type="compositionally biased region" description="Acidic residues" evidence="1">
    <location>
        <begin position="978"/>
        <end position="992"/>
    </location>
</feature>
<feature type="compositionally biased region" description="Low complexity" evidence="1">
    <location>
        <begin position="933"/>
        <end position="959"/>
    </location>
</feature>
<name>A0A8K0JEC3_9TREE</name>
<sequence>MEFTMESWVKEIVALEKGGDDEDFPAWEEKMFQLSNPTAMGDPPDKILKRLNTARLYMSRDDCIVRDHIVKWLTNKRDVTPEAALPTWLHALLRLMNDDDVCELLPPTETAAIKIEIDIGIVRTVLNTPFEGERSIEQILEAAWTAAITTSSAALGEPKQRLLPLEEDFSRPYVGSADQILHGVLSAFSKSKASYAAVFPILQSSGVGKTRTVVKLTDHAPGILLCIREPEAPNWFSSLPEQDKPIYKFLKLPYPTMPKALAKKRESRWIEWSKHLRFALLLAATVRLFRERFNETVKTLKISAAKPNNYEWSRIVERLRSEFTDGIVAGYRSPTSTSHTNPKLDESSNMSETSKVASPSRSSLIRSIAMLAQEFEAGSGKFGYIEPPAEVYFNAGEAHFRISVMRALAPLVASIEENLEATSASEPFRYFHVALDEFDGFSDLLTPATRVMSLLTDSPLRLLLTGMNTKLAHVTRPTVVPSSFRMTTGEKRPCQPHLVISHDIQLIQEDTYKHYRAFLQGEKQLTHSEMLDLIRYMGRPLWNGKVYQAGQGDDSSVAGIGLSHVVRKMGCKPEADENEILALAMSRLPLHVVGLQGLENTESFIQTQIKQHLRCITGFASHGDIVYTNVPSEPIMSLAAAWRQRTHAYKGTGETLEAPFAYWNQAVQLIRDRQHTGVLSLGENGETYIWLIMTIAMDQAASRLPPDPAYASRLPQLNLVNLGQFLDSFYGKQQLPPAYEDWKLESWVNVTHFVRLGRKFTSKEPFTKRHLLELYSRGAAAVGVPNQGDWDILFPAYLGGINRPGPNDKVDPSKLCFVLIQIKVNGKVGFAAMEKINFAKTIQVEPAALSLCLFFNLACADDTQYYRRGNMLCSFLGGRAEDRFPVIRSFDETTRQTLKGFVGYKATVAKAETVEKPQAELEYRFRLGTHGMSFNHNSQPSSSSTEATEAQATNTGQTEAVKESAEDVKMADNLSSISDDDSAMSEEDDASDTESVMG</sequence>
<dbReference type="EMBL" id="JABELV010000308">
    <property type="protein sequence ID" value="KAG7527382.1"/>
    <property type="molecule type" value="Genomic_DNA"/>
</dbReference>
<keyword evidence="3" id="KW-1185">Reference proteome</keyword>
<evidence type="ECO:0000313" key="2">
    <source>
        <dbReference type="EMBL" id="KAG7527382.1"/>
    </source>
</evidence>
<dbReference type="PANTHER" id="PTHR33266">
    <property type="entry name" value="CHROMOSOME 15, WHOLE GENOME SHOTGUN SEQUENCE"/>
    <property type="match status" value="1"/>
</dbReference>
<comment type="caution">
    <text evidence="2">The sequence shown here is derived from an EMBL/GenBank/DDBJ whole genome shotgun (WGS) entry which is preliminary data.</text>
</comment>